<evidence type="ECO:0000313" key="3">
    <source>
        <dbReference type="EMBL" id="PWH83926.1"/>
    </source>
</evidence>
<reference evidence="4" key="3">
    <citation type="submission" date="2018-05" db="EMBL/GenBank/DDBJ databases">
        <authorList>
            <person name="Lu D."/>
        </authorList>
    </citation>
    <scope>NUCLEOTIDE SEQUENCE [LARGE SCALE GENOMIC DNA]</scope>
    <source>
        <strain evidence="4">ZY111</strain>
    </source>
</reference>
<gene>
    <name evidence="3" type="ORF">DIS18_05070</name>
</gene>
<evidence type="ECO:0000259" key="2">
    <source>
        <dbReference type="Pfam" id="PF07593"/>
    </source>
</evidence>
<dbReference type="InterPro" id="IPR013517">
    <property type="entry name" value="FG-GAP"/>
</dbReference>
<proteinExistence type="predicted"/>
<dbReference type="Proteomes" id="UP000245375">
    <property type="component" value="Unassembled WGS sequence"/>
</dbReference>
<sequence>MNFFVKKYLKMRVKSKISYLMLLMCILIVNCNKPVRDLNPETLVGGFELLSSEKTGIDFNNKIKETEMFNHFYFAQIYNGAGVAIGDLNNDGLPDIYFCGNQVNDRLYLNKGDFKFEDITKKSRAARNPGWSWGVTMADVNADGYLDIYVSRHGLLINPEDRKNQLYINNQDLTFTESAMKYGLADTGFSTQAVFFDMDNDGDLDMYQVNQPADQKLFLKHKFNTKQGEIFKDRLYENRNGRYYDVSLKAGISQKFAYGLSVNATDFNNDGFTDLYVSNDYDEPDAMYYNNGDGTFRNVIDENMKHFSRFSMGSDTGDINNDGLMDLFTIDMSSEDHFRSKTNMKPMSSKDFHDFVAQGKHYQYMVNTLQLNTGMGSFSDIGNLSGVSRTDWSWSTLMVDLDNDGLKDVIVSNGIKKDVLNNDYLSKVNSLSLKITHKEFFEVSKNTPSQPLSNYAFKNKGNVQFEKVSKDWGFATPSFSSGMAYADLDNDGDLDIVINNMESEAFVYKNKATGNFLKIELKGSEKNQFGYGAKATISHNGKTQVANNTVSRGYLSSVESGFFFGLGKDVRVDSVKVEWPDGKINVYENVSANEVLTAKHSKAKLKDKTNEESKTLMTKIEINELGIDFKHQENKYDEYQEEVLLPHNVSQNGPFTAVADVNGDNLDDLFIGGASGQSGVLYLQTDNERFVENSSQPWNNDKVSEDLGALFLDVDGDGDMDLFVASGGSEFKPGDARLKDRLYINDGKGRFVKNSSALPNIFESSQCVKTADIDSDGDLDLFVGTRLIYRQYGFPATSYLLINDGGVFKKAPEQNVPDLSNIGMVTDAVFTDIDQDQDADLIIVGEWMAINVLINNKGVFQNKSKAYGLENTRGLWWSITADDLDNDGDDDYIIGNLGKNNKFKASKEHPFKIYANDFDDNGTNDIVLAKFYKDDYVPVRGRECTSQQMPFVAEKFKDFNSFASSKLLDILPDDKVKGAVVYEISNFESIVLINDNGNLKQQSLPIETQFSPLKSSLVMDFNGDGYKDIVTTGNHYGVEIETTRYDAGNGTVLLGDGNNNFKFLPPTESGFFTPQDSRDLNIIKQKSNDIVIVTNNDDTITSFKK</sequence>
<name>A0A2U2X816_9FLAO</name>
<dbReference type="PANTHER" id="PTHR16026:SF0">
    <property type="entry name" value="CARTILAGE ACIDIC PROTEIN 1"/>
    <property type="match status" value="1"/>
</dbReference>
<dbReference type="PANTHER" id="PTHR16026">
    <property type="entry name" value="CARTILAGE ACIDIC PROTEIN 1"/>
    <property type="match status" value="1"/>
</dbReference>
<dbReference type="InterPro" id="IPR027039">
    <property type="entry name" value="Crtac1"/>
</dbReference>
<dbReference type="SUPFAM" id="SSF69318">
    <property type="entry name" value="Integrin alpha N-terminal domain"/>
    <property type="match status" value="3"/>
</dbReference>
<comment type="caution">
    <text evidence="3">The sequence shown here is derived from an EMBL/GenBank/DDBJ whole genome shotgun (WGS) entry which is preliminary data.</text>
</comment>
<reference evidence="4" key="2">
    <citation type="submission" date="2018-05" db="EMBL/GenBank/DDBJ databases">
        <title>Algibacter marinivivus sp. nov., isolated from sample around a algae.</title>
        <authorList>
            <person name="Lu D."/>
        </authorList>
    </citation>
    <scope>NUCLEOTIDE SEQUENCE [LARGE SCALE GENOMIC DNA]</scope>
    <source>
        <strain evidence="4">ZY111</strain>
    </source>
</reference>
<dbReference type="EMBL" id="QFRI01000001">
    <property type="protein sequence ID" value="PWH83926.1"/>
    <property type="molecule type" value="Genomic_DNA"/>
</dbReference>
<dbReference type="AlphaFoldDB" id="A0A2U2X816"/>
<evidence type="ECO:0000313" key="4">
    <source>
        <dbReference type="Proteomes" id="UP000245375"/>
    </source>
</evidence>
<dbReference type="OrthoDB" id="9816120at2"/>
<keyword evidence="1" id="KW-0732">Signal</keyword>
<dbReference type="InterPro" id="IPR011519">
    <property type="entry name" value="UnbV_ASPIC"/>
</dbReference>
<dbReference type="InterPro" id="IPR028994">
    <property type="entry name" value="Integrin_alpha_N"/>
</dbReference>
<dbReference type="Gene3D" id="2.130.10.130">
    <property type="entry name" value="Integrin alpha, N-terminal"/>
    <property type="match status" value="4"/>
</dbReference>
<dbReference type="Pfam" id="PF13517">
    <property type="entry name" value="FG-GAP_3"/>
    <property type="match status" value="5"/>
</dbReference>
<organism evidence="3 4">
    <name type="scientific">Algibacter marinivivus</name>
    <dbReference type="NCBI Taxonomy" id="2100723"/>
    <lineage>
        <taxon>Bacteria</taxon>
        <taxon>Pseudomonadati</taxon>
        <taxon>Bacteroidota</taxon>
        <taxon>Flavobacteriia</taxon>
        <taxon>Flavobacteriales</taxon>
        <taxon>Flavobacteriaceae</taxon>
        <taxon>Algibacter</taxon>
    </lineage>
</organism>
<dbReference type="Pfam" id="PF07593">
    <property type="entry name" value="UnbV_ASPIC"/>
    <property type="match status" value="1"/>
</dbReference>
<protein>
    <recommendedName>
        <fullName evidence="2">ASPIC/UnbV domain-containing protein</fullName>
    </recommendedName>
</protein>
<feature type="domain" description="ASPIC/UnbV" evidence="2">
    <location>
        <begin position="530"/>
        <end position="597"/>
    </location>
</feature>
<reference evidence="3 4" key="1">
    <citation type="submission" date="2018-05" db="EMBL/GenBank/DDBJ databases">
        <title>Algibacter marinivivus sp. nov., isolated from sample around a algae.</title>
        <authorList>
            <person name="Zhong X."/>
        </authorList>
    </citation>
    <scope>NUCLEOTIDE SEQUENCE [LARGE SCALE GENOMIC DNA]</scope>
    <source>
        <strain evidence="3 4">ZY111</strain>
    </source>
</reference>
<accession>A0A2U2X816</accession>
<evidence type="ECO:0000256" key="1">
    <source>
        <dbReference type="ARBA" id="ARBA00022729"/>
    </source>
</evidence>
<keyword evidence="4" id="KW-1185">Reference proteome</keyword>